<comment type="subcellular location">
    <subcellularLocation>
        <location evidence="1">Cell membrane</location>
        <topology evidence="1">Single-pass type I membrane protein</topology>
    </subcellularLocation>
    <subcellularLocation>
        <location evidence="12">Zona pellucida</location>
    </subcellularLocation>
</comment>
<keyword evidence="2" id="KW-1003">Cell membrane</keyword>
<dbReference type="SMART" id="SM00241">
    <property type="entry name" value="ZP"/>
    <property type="match status" value="1"/>
</dbReference>
<evidence type="ECO:0000256" key="8">
    <source>
        <dbReference type="ARBA" id="ARBA00023136"/>
    </source>
</evidence>
<keyword evidence="8 14" id="KW-0472">Membrane</keyword>
<dbReference type="EMBL" id="CAJRST010008890">
    <property type="protein sequence ID" value="CAG5897460.1"/>
    <property type="molecule type" value="Genomic_DNA"/>
</dbReference>
<gene>
    <name evidence="18" type="ORF">MMEN_LOCUS8511</name>
</gene>
<keyword evidence="7 14" id="KW-1133">Transmembrane helix</keyword>
<dbReference type="Gene3D" id="4.10.110.10">
    <property type="entry name" value="Spasmolytic Protein, domain 1"/>
    <property type="match status" value="1"/>
</dbReference>
<accession>A0A8S4B4M1</accession>
<comment type="caution">
    <text evidence="13">Lacks conserved residue(s) required for the propagation of feature annotation.</text>
</comment>
<feature type="disulfide bond" evidence="13">
    <location>
        <begin position="154"/>
        <end position="180"/>
    </location>
</feature>
<dbReference type="GO" id="GO:0032190">
    <property type="term" value="F:acrosin binding"/>
    <property type="evidence" value="ECO:0007669"/>
    <property type="project" value="TreeGrafter"/>
</dbReference>
<evidence type="ECO:0000256" key="7">
    <source>
        <dbReference type="ARBA" id="ARBA00022989"/>
    </source>
</evidence>
<dbReference type="PROSITE" id="PS51034">
    <property type="entry name" value="ZP_2"/>
    <property type="match status" value="1"/>
</dbReference>
<evidence type="ECO:0000256" key="5">
    <source>
        <dbReference type="ARBA" id="ARBA00022685"/>
    </source>
</evidence>
<evidence type="ECO:0000256" key="9">
    <source>
        <dbReference type="ARBA" id="ARBA00023157"/>
    </source>
</evidence>
<feature type="domain" description="ZP" evidence="16">
    <location>
        <begin position="194"/>
        <end position="459"/>
    </location>
</feature>
<proteinExistence type="predicted"/>
<dbReference type="GO" id="GO:0060468">
    <property type="term" value="P:prevention of polyspermy"/>
    <property type="evidence" value="ECO:0007669"/>
    <property type="project" value="TreeGrafter"/>
</dbReference>
<dbReference type="CDD" id="cd00111">
    <property type="entry name" value="Trefoil"/>
    <property type="match status" value="1"/>
</dbReference>
<dbReference type="InterPro" id="IPR055356">
    <property type="entry name" value="ZP-N"/>
</dbReference>
<dbReference type="GO" id="GO:0035805">
    <property type="term" value="C:egg coat"/>
    <property type="evidence" value="ECO:0007669"/>
    <property type="project" value="UniProtKB-SubCell"/>
</dbReference>
<name>A0A8S4B4M1_9TELE</name>
<organism evidence="18 19">
    <name type="scientific">Menidia menidia</name>
    <name type="common">Atlantic silverside</name>
    <dbReference type="NCBI Taxonomy" id="238744"/>
    <lineage>
        <taxon>Eukaryota</taxon>
        <taxon>Metazoa</taxon>
        <taxon>Chordata</taxon>
        <taxon>Craniata</taxon>
        <taxon>Vertebrata</taxon>
        <taxon>Euteleostomi</taxon>
        <taxon>Actinopterygii</taxon>
        <taxon>Neopterygii</taxon>
        <taxon>Teleostei</taxon>
        <taxon>Neoteleostei</taxon>
        <taxon>Acanthomorphata</taxon>
        <taxon>Ovalentaria</taxon>
        <taxon>Atherinomorphae</taxon>
        <taxon>Atheriniformes</taxon>
        <taxon>Atherinopsidae</taxon>
        <taxon>Menidiinae</taxon>
        <taxon>Menidia</taxon>
    </lineage>
</organism>
<evidence type="ECO:0000256" key="12">
    <source>
        <dbReference type="ARBA" id="ARBA00024183"/>
    </source>
</evidence>
<dbReference type="Proteomes" id="UP000677803">
    <property type="component" value="Unassembled WGS sequence"/>
</dbReference>
<keyword evidence="9 13" id="KW-1015">Disulfide bond</keyword>
<dbReference type="OrthoDB" id="8545596at2759"/>
<dbReference type="Pfam" id="PF00088">
    <property type="entry name" value="Trefoil"/>
    <property type="match status" value="1"/>
</dbReference>
<dbReference type="SMART" id="SM00018">
    <property type="entry name" value="PD"/>
    <property type="match status" value="1"/>
</dbReference>
<reference evidence="18" key="1">
    <citation type="submission" date="2021-05" db="EMBL/GenBank/DDBJ databases">
        <authorList>
            <person name="Tigano A."/>
        </authorList>
    </citation>
    <scope>NUCLEOTIDE SEQUENCE</scope>
</reference>
<evidence type="ECO:0000256" key="3">
    <source>
        <dbReference type="ARBA" id="ARBA00022525"/>
    </source>
</evidence>
<protein>
    <submittedName>
        <fullName evidence="18">(Atlantic silverside) hypothetical protein</fullName>
    </submittedName>
</protein>
<keyword evidence="4" id="KW-0272">Extracellular matrix</keyword>
<dbReference type="SUPFAM" id="SSF57492">
    <property type="entry name" value="Trefoil"/>
    <property type="match status" value="1"/>
</dbReference>
<dbReference type="Gene3D" id="2.60.40.3210">
    <property type="entry name" value="Zona pellucida, ZP-N domain"/>
    <property type="match status" value="1"/>
</dbReference>
<evidence type="ECO:0000256" key="14">
    <source>
        <dbReference type="SAM" id="Phobius"/>
    </source>
</evidence>
<dbReference type="PROSITE" id="PS51448">
    <property type="entry name" value="P_TREFOIL_2"/>
    <property type="match status" value="1"/>
</dbReference>
<dbReference type="InterPro" id="IPR051148">
    <property type="entry name" value="Zona_Pellucida_Domain_gp"/>
</dbReference>
<dbReference type="Pfam" id="PF00100">
    <property type="entry name" value="Zona_pellucida"/>
    <property type="match status" value="1"/>
</dbReference>
<keyword evidence="3" id="KW-0964">Secreted</keyword>
<dbReference type="Gene3D" id="2.60.40.4100">
    <property type="entry name" value="Zona pellucida, ZP-C domain"/>
    <property type="match status" value="1"/>
</dbReference>
<dbReference type="InterPro" id="IPR055355">
    <property type="entry name" value="ZP-C"/>
</dbReference>
<keyword evidence="15" id="KW-0732">Signal</keyword>
<evidence type="ECO:0000256" key="6">
    <source>
        <dbReference type="ARBA" id="ARBA00022692"/>
    </source>
</evidence>
<keyword evidence="11" id="KW-0278">Fertilization</keyword>
<dbReference type="GO" id="GO:0005886">
    <property type="term" value="C:plasma membrane"/>
    <property type="evidence" value="ECO:0007669"/>
    <property type="project" value="UniProtKB-SubCell"/>
</dbReference>
<feature type="domain" description="P-type" evidence="17">
    <location>
        <begin position="152"/>
        <end position="192"/>
    </location>
</feature>
<dbReference type="InterPro" id="IPR000519">
    <property type="entry name" value="P_trefoil_dom"/>
</dbReference>
<evidence type="ECO:0000256" key="1">
    <source>
        <dbReference type="ARBA" id="ARBA00004251"/>
    </source>
</evidence>
<dbReference type="GO" id="GO:0007339">
    <property type="term" value="P:binding of sperm to zona pellucida"/>
    <property type="evidence" value="ECO:0007669"/>
    <property type="project" value="TreeGrafter"/>
</dbReference>
<keyword evidence="6 14" id="KW-0812">Transmembrane</keyword>
<keyword evidence="5" id="KW-0165">Cleavage on pair of basic residues</keyword>
<evidence type="ECO:0000256" key="2">
    <source>
        <dbReference type="ARBA" id="ARBA00022475"/>
    </source>
</evidence>
<evidence type="ECO:0000256" key="10">
    <source>
        <dbReference type="ARBA" id="ARBA00023180"/>
    </source>
</evidence>
<evidence type="ECO:0000256" key="15">
    <source>
        <dbReference type="SAM" id="SignalP"/>
    </source>
</evidence>
<evidence type="ECO:0000256" key="11">
    <source>
        <dbReference type="ARBA" id="ARBA00023279"/>
    </source>
</evidence>
<feature type="transmembrane region" description="Helical" evidence="14">
    <location>
        <begin position="531"/>
        <end position="554"/>
    </location>
</feature>
<feature type="chain" id="PRO_5035913453" evidence="15">
    <location>
        <begin position="21"/>
        <end position="576"/>
    </location>
</feature>
<feature type="signal peptide" evidence="15">
    <location>
        <begin position="1"/>
        <end position="20"/>
    </location>
</feature>
<evidence type="ECO:0000259" key="16">
    <source>
        <dbReference type="PROSITE" id="PS51034"/>
    </source>
</evidence>
<dbReference type="PANTHER" id="PTHR23343">
    <property type="entry name" value="ZONA PELLUCIDA SPERM-BINDING PROTEIN"/>
    <property type="match status" value="1"/>
</dbReference>
<dbReference type="InterPro" id="IPR001507">
    <property type="entry name" value="ZP_dom"/>
</dbReference>
<dbReference type="GO" id="GO:0035804">
    <property type="term" value="F:structural constituent of egg coat"/>
    <property type="evidence" value="ECO:0007669"/>
    <property type="project" value="TreeGrafter"/>
</dbReference>
<keyword evidence="19" id="KW-1185">Reference proteome</keyword>
<dbReference type="Pfam" id="PF23344">
    <property type="entry name" value="ZP-N"/>
    <property type="match status" value="1"/>
</dbReference>
<sequence length="576" mass="64634">MSYPSVRLCMTFTLLFAVMAHRYSSYSSTGRKRIPAPRTRLAMPTVTCSIRGIRAVFDPLVKDKVRVRDFSGLTVPVLTSERSCGVTIGREKNHSLSFFSRYDSCYAHFEGNKVVIPLMVQLTGETRWIRVNISCPLIKRSIEKVEKTKIPLECDVEKSLRIDCGHRGISSDACSDLGCCYSANASACFYKLNACSLDGHFVFTVKSTDTHPPIDPSNLVIKDHPHCIPEVTTPDVAVFKIGVMECGAKMTKDKDLSIYEVEVEELQTRHKGRHSPFSLEVQCEYEESDLKRVQHLRSLYTVTNPPPVTAQGTIEVQMRIATDASFTSYFTEDQLPVTLPLRKAVNVEISIVQPSPDPSLSLRVRDCFAYPASKHSVWTLLHDGCPNPMDNMRSSVTVDNQGKVITHSQVRRFDVKTFSFLDPDTGLPSQEEIYFYCWVEICTDDVDCAQHCTVISSEGERQRRQTTSEAHRVQLVSSGQLVQSEMEMDYSSCENKNTSQYAQSHNDNVTVPQKFFERNVRPCPSSAVFQAMGFALSVGAAPTLILLLVVWSIAKRFQRTTGKQAHEAQADCEQSQ</sequence>
<evidence type="ECO:0000256" key="13">
    <source>
        <dbReference type="PROSITE-ProRule" id="PRU00779"/>
    </source>
</evidence>
<evidence type="ECO:0000313" key="19">
    <source>
        <dbReference type="Proteomes" id="UP000677803"/>
    </source>
</evidence>
<feature type="disulfide bond" evidence="13">
    <location>
        <begin position="164"/>
        <end position="179"/>
    </location>
</feature>
<comment type="caution">
    <text evidence="18">The sequence shown here is derived from an EMBL/GenBank/DDBJ whole genome shotgun (WGS) entry which is preliminary data.</text>
</comment>
<dbReference type="InterPro" id="IPR044913">
    <property type="entry name" value="P_trefoil_dom_sf"/>
</dbReference>
<dbReference type="AlphaFoldDB" id="A0A8S4B4M1"/>
<keyword evidence="10" id="KW-0325">Glycoprotein</keyword>
<evidence type="ECO:0000313" key="18">
    <source>
        <dbReference type="EMBL" id="CAG5897460.1"/>
    </source>
</evidence>
<dbReference type="InterPro" id="IPR042235">
    <property type="entry name" value="ZP-C_dom"/>
</dbReference>
<evidence type="ECO:0000259" key="17">
    <source>
        <dbReference type="PROSITE" id="PS51448"/>
    </source>
</evidence>
<dbReference type="PANTHER" id="PTHR23343:SF117">
    <property type="entry name" value="ZONA PELLUCIDA SPERM-BINDING PROTEIN 4-LIKE ISOFORM X1"/>
    <property type="match status" value="1"/>
</dbReference>
<evidence type="ECO:0000256" key="4">
    <source>
        <dbReference type="ARBA" id="ARBA00022530"/>
    </source>
</evidence>